<dbReference type="InterPro" id="IPR036412">
    <property type="entry name" value="HAD-like_sf"/>
</dbReference>
<dbReference type="NCBIfam" id="TIGR01509">
    <property type="entry name" value="HAD-SF-IA-v3"/>
    <property type="match status" value="1"/>
</dbReference>
<reference evidence="2" key="1">
    <citation type="submission" date="2019-02" db="EMBL/GenBank/DDBJ databases">
        <title>Draft genome sequence of Enterococcus sp. Gos25-1.</title>
        <authorList>
            <person name="Tanaka N."/>
            <person name="Shiwa Y."/>
            <person name="Fujita N."/>
        </authorList>
    </citation>
    <scope>NUCLEOTIDE SEQUENCE [LARGE SCALE GENOMIC DNA]</scope>
    <source>
        <strain evidence="2">Gos25-1</strain>
    </source>
</reference>
<dbReference type="Proteomes" id="UP000290567">
    <property type="component" value="Unassembled WGS sequence"/>
</dbReference>
<dbReference type="Gene3D" id="1.10.150.240">
    <property type="entry name" value="Putative phosphatase, domain 2"/>
    <property type="match status" value="1"/>
</dbReference>
<dbReference type="InterPro" id="IPR006439">
    <property type="entry name" value="HAD-SF_hydro_IA"/>
</dbReference>
<evidence type="ECO:0000313" key="2">
    <source>
        <dbReference type="Proteomes" id="UP000290567"/>
    </source>
</evidence>
<protein>
    <submittedName>
        <fullName evidence="1">Haloacid dehalogenase</fullName>
    </submittedName>
</protein>
<dbReference type="SFLD" id="SFLDG01129">
    <property type="entry name" value="C1.5:_HAD__Beta-PGM__Phosphata"/>
    <property type="match status" value="1"/>
</dbReference>
<dbReference type="InterPro" id="IPR023198">
    <property type="entry name" value="PGP-like_dom2"/>
</dbReference>
<sequence>MANQEWKLIIFDMDGLLVDTERVYRDGWLYAIKKHEVVIPDEVVNNWGGKGTKIINQEMIEYTGSLEKTNEVRATREAYFFEKLYDQQVELKPYAKEVLSFASEHYLVGLASSSYEGRAGKILEALDLRKYIQFPVFGDNVANLKPCPDVYLEVLKRAEIAAEQALAVEDSITGATAAKGAGLKTVMVPDSSFAASFEKIPENVIKQGPDLRVLFGVLGRS</sequence>
<accession>A0A4V0WP93</accession>
<organism evidence="1 2">
    <name type="scientific">Enterococcus florum</name>
    <dbReference type="NCBI Taxonomy" id="2480627"/>
    <lineage>
        <taxon>Bacteria</taxon>
        <taxon>Bacillati</taxon>
        <taxon>Bacillota</taxon>
        <taxon>Bacilli</taxon>
        <taxon>Lactobacillales</taxon>
        <taxon>Enterococcaceae</taxon>
        <taxon>Enterococcus</taxon>
    </lineage>
</organism>
<dbReference type="SUPFAM" id="SSF56784">
    <property type="entry name" value="HAD-like"/>
    <property type="match status" value="1"/>
</dbReference>
<dbReference type="InterPro" id="IPR023214">
    <property type="entry name" value="HAD_sf"/>
</dbReference>
<proteinExistence type="predicted"/>
<dbReference type="Gene3D" id="3.40.50.1000">
    <property type="entry name" value="HAD superfamily/HAD-like"/>
    <property type="match status" value="1"/>
</dbReference>
<dbReference type="InterPro" id="IPR041492">
    <property type="entry name" value="HAD_2"/>
</dbReference>
<dbReference type="PANTHER" id="PTHR18901:SF38">
    <property type="entry name" value="PSEUDOURIDINE-5'-PHOSPHATASE"/>
    <property type="match status" value="1"/>
</dbReference>
<evidence type="ECO:0000313" key="1">
    <source>
        <dbReference type="EMBL" id="GCF93059.1"/>
    </source>
</evidence>
<dbReference type="RefSeq" id="WP_175580002.1">
    <property type="nucleotide sequence ID" value="NZ_BJCC01000008.1"/>
</dbReference>
<dbReference type="Pfam" id="PF13419">
    <property type="entry name" value="HAD_2"/>
    <property type="match status" value="1"/>
</dbReference>
<comment type="caution">
    <text evidence="1">The sequence shown here is derived from an EMBL/GenBank/DDBJ whole genome shotgun (WGS) entry which is preliminary data.</text>
</comment>
<keyword evidence="2" id="KW-1185">Reference proteome</keyword>
<gene>
    <name evidence="1" type="ORF">NRIC_09500</name>
</gene>
<dbReference type="SFLD" id="SFLDS00003">
    <property type="entry name" value="Haloacid_Dehalogenase"/>
    <property type="match status" value="1"/>
</dbReference>
<dbReference type="EMBL" id="BJCC01000008">
    <property type="protein sequence ID" value="GCF93059.1"/>
    <property type="molecule type" value="Genomic_DNA"/>
</dbReference>
<dbReference type="PANTHER" id="PTHR18901">
    <property type="entry name" value="2-DEOXYGLUCOSE-6-PHOSPHATE PHOSPHATASE 2"/>
    <property type="match status" value="1"/>
</dbReference>
<name>A0A4V0WP93_9ENTE</name>
<dbReference type="AlphaFoldDB" id="A0A4V0WP93"/>